<sequence length="259" mass="29477">MNTTISSFCMIPIRKTGTFSLAIQSILLVISLTLVIFLILHVDKKILFNESITNDFKHSNDTFDDKVSQLIDDDKARALDYLENATIQFGKPGFEVDLMELIRISTVVYIGMCILWLLSLFTLLASIKLESLDLIIINSIVLCVQMIYAMIHALFISILFFYYDDVNWKSWVITAAVVMGTVITSLLCGLALAMNIAWHRYIVYINDNDECQCISSCTKFIKKTKQKQRTANDYSIPEATNCARLPYSEEPVIQSFSQF</sequence>
<dbReference type="WBParaSite" id="DME_0000585201-mRNA-1">
    <property type="protein sequence ID" value="DME_0000585201-mRNA-1"/>
    <property type="gene ID" value="DME_0000585201"/>
</dbReference>
<dbReference type="Proteomes" id="UP000274756">
    <property type="component" value="Unassembled WGS sequence"/>
</dbReference>
<feature type="transmembrane region" description="Helical" evidence="1">
    <location>
        <begin position="134"/>
        <end position="162"/>
    </location>
</feature>
<reference evidence="2 4" key="2">
    <citation type="submission" date="2018-11" db="EMBL/GenBank/DDBJ databases">
        <authorList>
            <consortium name="Pathogen Informatics"/>
        </authorList>
    </citation>
    <scope>NUCLEOTIDE SEQUENCE [LARGE SCALE GENOMIC DNA]</scope>
</reference>
<keyword evidence="1" id="KW-0812">Transmembrane</keyword>
<feature type="transmembrane region" description="Helical" evidence="1">
    <location>
        <begin position="107"/>
        <end position="127"/>
    </location>
</feature>
<dbReference type="Proteomes" id="UP000038040">
    <property type="component" value="Unplaced"/>
</dbReference>
<feature type="transmembrane region" description="Helical" evidence="1">
    <location>
        <begin position="21"/>
        <end position="42"/>
    </location>
</feature>
<keyword evidence="1" id="KW-0472">Membrane</keyword>
<dbReference type="OrthoDB" id="5832583at2759"/>
<keyword evidence="4" id="KW-1185">Reference proteome</keyword>
<evidence type="ECO:0000256" key="1">
    <source>
        <dbReference type="SAM" id="Phobius"/>
    </source>
</evidence>
<name>A0A0N4UEN9_DRAME</name>
<evidence type="ECO:0000313" key="5">
    <source>
        <dbReference type="WBParaSite" id="DME_0000585201-mRNA-1"/>
    </source>
</evidence>
<keyword evidence="1" id="KW-1133">Transmembrane helix</keyword>
<evidence type="ECO:0000313" key="2">
    <source>
        <dbReference type="EMBL" id="VDN59403.1"/>
    </source>
</evidence>
<gene>
    <name evidence="2" type="ORF">DME_LOCUS9376</name>
</gene>
<feature type="transmembrane region" description="Helical" evidence="1">
    <location>
        <begin position="168"/>
        <end position="192"/>
    </location>
</feature>
<accession>A0A0N4UEN9</accession>
<protein>
    <submittedName>
        <fullName evidence="5">Transmembrane protein</fullName>
    </submittedName>
</protein>
<organism evidence="3 5">
    <name type="scientific">Dracunculus medinensis</name>
    <name type="common">Guinea worm</name>
    <dbReference type="NCBI Taxonomy" id="318479"/>
    <lineage>
        <taxon>Eukaryota</taxon>
        <taxon>Metazoa</taxon>
        <taxon>Ecdysozoa</taxon>
        <taxon>Nematoda</taxon>
        <taxon>Chromadorea</taxon>
        <taxon>Rhabditida</taxon>
        <taxon>Spirurina</taxon>
        <taxon>Dracunculoidea</taxon>
        <taxon>Dracunculidae</taxon>
        <taxon>Dracunculus</taxon>
    </lineage>
</organism>
<proteinExistence type="predicted"/>
<evidence type="ECO:0000313" key="4">
    <source>
        <dbReference type="Proteomes" id="UP000274756"/>
    </source>
</evidence>
<dbReference type="AlphaFoldDB" id="A0A0N4UEN9"/>
<reference evidence="5" key="1">
    <citation type="submission" date="2017-02" db="UniProtKB">
        <authorList>
            <consortium name="WormBaseParasite"/>
        </authorList>
    </citation>
    <scope>IDENTIFICATION</scope>
</reference>
<evidence type="ECO:0000313" key="3">
    <source>
        <dbReference type="Proteomes" id="UP000038040"/>
    </source>
</evidence>
<dbReference type="EMBL" id="UYYG01001181">
    <property type="protein sequence ID" value="VDN59403.1"/>
    <property type="molecule type" value="Genomic_DNA"/>
</dbReference>